<dbReference type="SUPFAM" id="SSF103515">
    <property type="entry name" value="Autotransporter"/>
    <property type="match status" value="1"/>
</dbReference>
<evidence type="ECO:0008006" key="4">
    <source>
        <dbReference type="Google" id="ProtNLM"/>
    </source>
</evidence>
<evidence type="ECO:0000259" key="2">
    <source>
        <dbReference type="PROSITE" id="PS51208"/>
    </source>
</evidence>
<feature type="domain" description="C-type lectin" evidence="1">
    <location>
        <begin position="182"/>
        <end position="275"/>
    </location>
</feature>
<gene>
    <name evidence="3" type="ORF">METZ01_LOCUS157531</name>
</gene>
<dbReference type="AlphaFoldDB" id="A0A382AUM6"/>
<dbReference type="Gene3D" id="2.40.128.130">
    <property type="entry name" value="Autotransporter beta-domain"/>
    <property type="match status" value="1"/>
</dbReference>
<dbReference type="SUPFAM" id="SSF56436">
    <property type="entry name" value="C-type lectin-like"/>
    <property type="match status" value="1"/>
</dbReference>
<dbReference type="SMART" id="SM00869">
    <property type="entry name" value="Autotransporter"/>
    <property type="match status" value="1"/>
</dbReference>
<evidence type="ECO:0000313" key="3">
    <source>
        <dbReference type="EMBL" id="SVB04677.1"/>
    </source>
</evidence>
<reference evidence="3" key="1">
    <citation type="submission" date="2018-05" db="EMBL/GenBank/DDBJ databases">
        <authorList>
            <person name="Lanie J.A."/>
            <person name="Ng W.-L."/>
            <person name="Kazmierczak K.M."/>
            <person name="Andrzejewski T.M."/>
            <person name="Davidsen T.M."/>
            <person name="Wayne K.J."/>
            <person name="Tettelin H."/>
            <person name="Glass J.I."/>
            <person name="Rusch D."/>
            <person name="Podicherti R."/>
            <person name="Tsui H.-C.T."/>
            <person name="Winkler M.E."/>
        </authorList>
    </citation>
    <scope>NUCLEOTIDE SEQUENCE</scope>
</reference>
<dbReference type="EMBL" id="UINC01026719">
    <property type="protein sequence ID" value="SVB04677.1"/>
    <property type="molecule type" value="Genomic_DNA"/>
</dbReference>
<sequence length="668" mass="74373">MLRFIYFLLFFLYFSKTFSANVTLPSTFTTDASDWVQVSNSGTTPAISGFTNAFVIIEASVGNIKITTTSGLKAISSYCGYTASDERSESEPTNCNGGSLTELGFSGTQSNINSALESLRFKGNSGTITIKTYETASGVKYSKSTEHFYNVVSDATNDNYEGANGARAKALASSYNGLDGYLCNINSQAENDFLEDLFVNHDTAPGDHTHQSMWLGGYAASKEINTWRDGPDAGTSIPTSGSEYFNNWNSGEPNNTAEDYVIMYYRVGKRGKWNDTTNTALDAADHYCIEYDHTDTLSTSSYATASITLTSTTSLDSSTKAIIRSQTITSSYLIRQSISNIQDRMQFTRNLDKNISNQNIKLALNIESEKKKQILNNLNSYFFNKDKNLFDNFAIWTKGTLGNGKIKLSNDILNEDIYNSNSLTIGVDSKLEKNNSLGLALTLVSRDSEIGSDEAYIDANSFNIASYASMMLDEKEWIDFLIGLGKIEFDIDRKVSSSFNNGSRDGKQIFSSFKYTKKPKKNLKKNISIYSKFDLGFTQLDSYTETGSSELIHYNKQYIKQATLGIGSNVSKVIDFKDGFFIPFVNFEAGGNIANISDAESSYTTSSSVSSYKIKNDNTSFYKLNIGLEADLYDNWEIKFSYDYYEEMTSENNRENQIQFTVVKKLMN</sequence>
<dbReference type="InterPro" id="IPR036709">
    <property type="entry name" value="Autotransporte_beta_dom_sf"/>
</dbReference>
<dbReference type="Gene3D" id="3.10.100.10">
    <property type="entry name" value="Mannose-Binding Protein A, subunit A"/>
    <property type="match status" value="1"/>
</dbReference>
<dbReference type="InterPro" id="IPR016186">
    <property type="entry name" value="C-type_lectin-like/link_sf"/>
</dbReference>
<accession>A0A382AUM6</accession>
<dbReference type="Pfam" id="PF03797">
    <property type="entry name" value="Autotransporter"/>
    <property type="match status" value="1"/>
</dbReference>
<organism evidence="3">
    <name type="scientific">marine metagenome</name>
    <dbReference type="NCBI Taxonomy" id="408172"/>
    <lineage>
        <taxon>unclassified sequences</taxon>
        <taxon>metagenomes</taxon>
        <taxon>ecological metagenomes</taxon>
    </lineage>
</organism>
<dbReference type="PROSITE" id="PS51208">
    <property type="entry name" value="AUTOTRANSPORTER"/>
    <property type="match status" value="1"/>
</dbReference>
<protein>
    <recommendedName>
        <fullName evidence="4">C-type lectin domain-containing protein</fullName>
    </recommendedName>
</protein>
<proteinExistence type="predicted"/>
<dbReference type="InterPro" id="IPR005546">
    <property type="entry name" value="Autotransporte_beta"/>
</dbReference>
<dbReference type="InterPro" id="IPR016187">
    <property type="entry name" value="CTDL_fold"/>
</dbReference>
<dbReference type="PROSITE" id="PS50041">
    <property type="entry name" value="C_TYPE_LECTIN_2"/>
    <property type="match status" value="1"/>
</dbReference>
<evidence type="ECO:0000259" key="1">
    <source>
        <dbReference type="PROSITE" id="PS50041"/>
    </source>
</evidence>
<feature type="domain" description="Autotransporter" evidence="2">
    <location>
        <begin position="388"/>
        <end position="666"/>
    </location>
</feature>
<name>A0A382AUM6_9ZZZZ</name>
<dbReference type="InterPro" id="IPR001304">
    <property type="entry name" value="C-type_lectin-like"/>
</dbReference>